<evidence type="ECO:0000313" key="3">
    <source>
        <dbReference type="Proteomes" id="UP001575181"/>
    </source>
</evidence>
<reference evidence="2 3" key="1">
    <citation type="submission" date="2024-08" db="EMBL/GenBank/DDBJ databases">
        <title>Whole-genome sequencing of halo(alkali)philic microorganisms from hypersaline lakes.</title>
        <authorList>
            <person name="Sorokin D.Y."/>
            <person name="Merkel A.Y."/>
            <person name="Messina E."/>
            <person name="Yakimov M."/>
        </authorList>
    </citation>
    <scope>NUCLEOTIDE SEQUENCE [LARGE SCALE GENOMIC DNA]</scope>
    <source>
        <strain evidence="2 3">Cl-TMA</strain>
    </source>
</reference>
<keyword evidence="1" id="KW-1133">Transmembrane helix</keyword>
<dbReference type="Proteomes" id="UP001575181">
    <property type="component" value="Unassembled WGS sequence"/>
</dbReference>
<feature type="transmembrane region" description="Helical" evidence="1">
    <location>
        <begin position="44"/>
        <end position="70"/>
    </location>
</feature>
<keyword evidence="3" id="KW-1185">Reference proteome</keyword>
<protein>
    <recommendedName>
        <fullName evidence="4">Superinfection immunity protein</fullName>
    </recommendedName>
</protein>
<evidence type="ECO:0000256" key="1">
    <source>
        <dbReference type="SAM" id="Phobius"/>
    </source>
</evidence>
<dbReference type="EMBL" id="JBGUAW010000014">
    <property type="protein sequence ID" value="MFA9462453.1"/>
    <property type="molecule type" value="Genomic_DNA"/>
</dbReference>
<name>A0ABV4TYW2_9GAMM</name>
<comment type="caution">
    <text evidence="2">The sequence shown here is derived from an EMBL/GenBank/DDBJ whole genome shotgun (WGS) entry which is preliminary data.</text>
</comment>
<proteinExistence type="predicted"/>
<organism evidence="2 3">
    <name type="scientific">Thiohalorhabdus methylotrophus</name>
    <dbReference type="NCBI Taxonomy" id="3242694"/>
    <lineage>
        <taxon>Bacteria</taxon>
        <taxon>Pseudomonadati</taxon>
        <taxon>Pseudomonadota</taxon>
        <taxon>Gammaproteobacteria</taxon>
        <taxon>Thiohalorhabdales</taxon>
        <taxon>Thiohalorhabdaceae</taxon>
        <taxon>Thiohalorhabdus</taxon>
    </lineage>
</organism>
<keyword evidence="1" id="KW-0472">Membrane</keyword>
<gene>
    <name evidence="2" type="ORF">ACERLL_16720</name>
</gene>
<accession>A0ABV4TYW2</accession>
<keyword evidence="1" id="KW-0812">Transmembrane</keyword>
<evidence type="ECO:0008006" key="4">
    <source>
        <dbReference type="Google" id="ProtNLM"/>
    </source>
</evidence>
<feature type="transmembrane region" description="Helical" evidence="1">
    <location>
        <begin position="82"/>
        <end position="104"/>
    </location>
</feature>
<evidence type="ECO:0000313" key="2">
    <source>
        <dbReference type="EMBL" id="MFA9462453.1"/>
    </source>
</evidence>
<sequence length="114" mass="12074">MVDKDRALRSAGLVLVLLPAAVFQQVAGTLRVVSEGHGPFFTDFWMTQVLLSTGAWVYVVPAAAAGLLWLKEIPGSGRSATPAVLFVYFSLSSALWAIAALGTIEPVFNPEAAI</sequence>